<dbReference type="EMBL" id="BGZN01000003">
    <property type="protein sequence ID" value="GBR72879.1"/>
    <property type="molecule type" value="Genomic_DNA"/>
</dbReference>
<name>A0A388T924_TERA1</name>
<evidence type="ECO:0000313" key="4">
    <source>
        <dbReference type="Proteomes" id="UP000269352"/>
    </source>
</evidence>
<dbReference type="Pfam" id="PF18818">
    <property type="entry name" value="MPTase-PolyVal"/>
    <property type="match status" value="1"/>
</dbReference>
<evidence type="ECO:0000259" key="1">
    <source>
        <dbReference type="Pfam" id="PF08401"/>
    </source>
</evidence>
<dbReference type="Pfam" id="PF08401">
    <property type="entry name" value="ArdcN"/>
    <property type="match status" value="1"/>
</dbReference>
<dbReference type="AlphaFoldDB" id="A0A388T924"/>
<protein>
    <submittedName>
        <fullName evidence="3">Antirestriction protein</fullName>
    </submittedName>
</protein>
<comment type="caution">
    <text evidence="3">The sequence shown here is derived from an EMBL/GenBank/DDBJ whole genome shotgun (WGS) entry which is preliminary data.</text>
</comment>
<feature type="domain" description="Polyvalent protein metallopeptidase" evidence="2">
    <location>
        <begin position="140"/>
        <end position="265"/>
    </location>
</feature>
<dbReference type="InterPro" id="IPR041459">
    <property type="entry name" value="MPTase-PolyVal"/>
</dbReference>
<gene>
    <name evidence="3" type="primary">traC</name>
    <name evidence="3" type="ORF">NO1_0336</name>
</gene>
<reference evidence="3 4" key="1">
    <citation type="journal article" date="2019" name="ISME J.">
        <title>Genome analyses of uncultured TG2/ZB3 bacteria in 'Margulisbacteria' specifically attached to ectosymbiotic spirochetes of protists in the termite gut.</title>
        <authorList>
            <person name="Utami Y.D."/>
            <person name="Kuwahara H."/>
            <person name="Igai K."/>
            <person name="Murakami T."/>
            <person name="Sugaya K."/>
            <person name="Morikawa T."/>
            <person name="Nagura Y."/>
            <person name="Yuki M."/>
            <person name="Deevong P."/>
            <person name="Inoue T."/>
            <person name="Kihara K."/>
            <person name="Lo N."/>
            <person name="Yamada A."/>
            <person name="Ohkuma M."/>
            <person name="Hongoh Y."/>
        </authorList>
    </citation>
    <scope>NUCLEOTIDE SEQUENCE [LARGE SCALE GENOMIC DNA]</scope>
    <source>
        <strain evidence="3">NkOx7-01</strain>
    </source>
</reference>
<dbReference type="InterPro" id="IPR013610">
    <property type="entry name" value="ArdC_N"/>
</dbReference>
<feature type="domain" description="N-terminal" evidence="1">
    <location>
        <begin position="8"/>
        <end position="119"/>
    </location>
</feature>
<dbReference type="Proteomes" id="UP000269352">
    <property type="component" value="Unassembled WGS sequence"/>
</dbReference>
<organism evidence="3 4">
    <name type="scientific">Termititenax aidoneus</name>
    <dbReference type="NCBI Taxonomy" id="2218524"/>
    <lineage>
        <taxon>Bacteria</taxon>
        <taxon>Bacillati</taxon>
        <taxon>Candidatus Margulisiibacteriota</taxon>
        <taxon>Candidatus Termititenacia</taxon>
        <taxon>Candidatus Termititenacales</taxon>
        <taxon>Candidatus Termititenacaceae</taxon>
        <taxon>Candidatus Termititenax</taxon>
    </lineage>
</organism>
<proteinExistence type="predicted"/>
<sequence length="292" mass="33334">MTIAQEKQQAIVEELIKGLELGVIPWQNPCAAELPKNLQSNKTYRGINYLYLTYIANKKSYKHNIWGTFLQIKNAGGSVNCGEKSVPVIYWTITEKEVTNKNGLKEVKEIPILRYYNVFNIEQTNMKLPEKQHNNFNPIEKAEGVIKANNPNLIVSVSGNYYIPSEDTIYIQKPETFINTNEYYGVTFHELSHWTGNAKRLNRPLESLNKDRNSYSQEELIAEMASSFIMQELGLPINKTNTQAYINNWANFLKNQKEALVSASSKASKAADYIFGRKLNEGAGKEVCHEQR</sequence>
<accession>A0A388T924</accession>
<evidence type="ECO:0000313" key="3">
    <source>
        <dbReference type="EMBL" id="GBR72879.1"/>
    </source>
</evidence>
<dbReference type="InterPro" id="IPR017113">
    <property type="entry name" value="Antirestriction_ArdC"/>
</dbReference>
<dbReference type="GO" id="GO:0003697">
    <property type="term" value="F:single-stranded DNA binding"/>
    <property type="evidence" value="ECO:0007669"/>
    <property type="project" value="InterPro"/>
</dbReference>
<evidence type="ECO:0000259" key="2">
    <source>
        <dbReference type="Pfam" id="PF18818"/>
    </source>
</evidence>
<keyword evidence="4" id="KW-1185">Reference proteome</keyword>
<dbReference type="PIRSF" id="PIRSF037112">
    <property type="entry name" value="Antirestriction_ArdC"/>
    <property type="match status" value="1"/>
</dbReference>